<keyword evidence="5 7" id="KW-1133">Transmembrane helix</keyword>
<evidence type="ECO:0000256" key="4">
    <source>
        <dbReference type="ARBA" id="ARBA00022692"/>
    </source>
</evidence>
<reference evidence="10" key="1">
    <citation type="journal article" date="2019" name="Int. J. Syst. Evol. Microbiol.">
        <title>The Global Catalogue of Microorganisms (GCM) 10K type strain sequencing project: providing services to taxonomists for standard genome sequencing and annotation.</title>
        <authorList>
            <consortium name="The Broad Institute Genomics Platform"/>
            <consortium name="The Broad Institute Genome Sequencing Center for Infectious Disease"/>
            <person name="Wu L."/>
            <person name="Ma J."/>
        </authorList>
    </citation>
    <scope>NUCLEOTIDE SEQUENCE [LARGE SCALE GENOMIC DNA]</scope>
    <source>
        <strain evidence="10">CCUG 64793</strain>
    </source>
</reference>
<keyword evidence="10" id="KW-1185">Reference proteome</keyword>
<keyword evidence="6 7" id="KW-0472">Membrane</keyword>
<evidence type="ECO:0000259" key="8">
    <source>
        <dbReference type="Pfam" id="PF02308"/>
    </source>
</evidence>
<dbReference type="InterPro" id="IPR003416">
    <property type="entry name" value="MgtC/SapB/SrpB/YhiD_fam"/>
</dbReference>
<sequence length="153" mass="16170">MELADFSMRIGTALIAGLIIGAERELRGKHAGLKTNALVAVGSCVFILLSLEFRGEEYVDITRVLGQVVTGIGFIGAGAILQHGKSVTGLTTAATTWCSAGAGCLAAVDMYKELAVLSAIVLVTNMGFSYVEHRLRKKGKKKGEEQKSEPDQG</sequence>
<feature type="transmembrane region" description="Helical" evidence="7">
    <location>
        <begin position="61"/>
        <end position="81"/>
    </location>
</feature>
<dbReference type="Pfam" id="PF02308">
    <property type="entry name" value="MgtC"/>
    <property type="match status" value="1"/>
</dbReference>
<evidence type="ECO:0000313" key="9">
    <source>
        <dbReference type="EMBL" id="MFD1094759.1"/>
    </source>
</evidence>
<organism evidence="9 10">
    <name type="scientific">Salegentibacter chungangensis</name>
    <dbReference type="NCBI Taxonomy" id="1335724"/>
    <lineage>
        <taxon>Bacteria</taxon>
        <taxon>Pseudomonadati</taxon>
        <taxon>Bacteroidota</taxon>
        <taxon>Flavobacteriia</taxon>
        <taxon>Flavobacteriales</taxon>
        <taxon>Flavobacteriaceae</taxon>
        <taxon>Salegentibacter</taxon>
    </lineage>
</organism>
<gene>
    <name evidence="9" type="ORF">ACFQ3Q_03270</name>
</gene>
<dbReference type="EMBL" id="JBHTLI010000001">
    <property type="protein sequence ID" value="MFD1094759.1"/>
    <property type="molecule type" value="Genomic_DNA"/>
</dbReference>
<dbReference type="InterPro" id="IPR049177">
    <property type="entry name" value="MgtC_SapB_SrpB_YhiD_N"/>
</dbReference>
<evidence type="ECO:0000256" key="6">
    <source>
        <dbReference type="ARBA" id="ARBA00023136"/>
    </source>
</evidence>
<feature type="transmembrane region" description="Helical" evidence="7">
    <location>
        <begin position="114"/>
        <end position="131"/>
    </location>
</feature>
<name>A0ABW3NPR9_9FLAO</name>
<evidence type="ECO:0000256" key="1">
    <source>
        <dbReference type="ARBA" id="ARBA00004651"/>
    </source>
</evidence>
<dbReference type="PANTHER" id="PTHR33778:SF3">
    <property type="entry name" value="PROTEIN MGTC"/>
    <property type="match status" value="1"/>
</dbReference>
<protein>
    <submittedName>
        <fullName evidence="9">MgtC/SapB family protein</fullName>
    </submittedName>
</protein>
<comment type="similarity">
    <text evidence="2">Belongs to the MgtC/SapB family.</text>
</comment>
<dbReference type="RefSeq" id="WP_380742869.1">
    <property type="nucleotide sequence ID" value="NZ_JBHTLI010000001.1"/>
</dbReference>
<evidence type="ECO:0000313" key="10">
    <source>
        <dbReference type="Proteomes" id="UP001597131"/>
    </source>
</evidence>
<proteinExistence type="inferred from homology"/>
<dbReference type="PRINTS" id="PR01837">
    <property type="entry name" value="MGTCSAPBPROT"/>
</dbReference>
<accession>A0ABW3NPR9</accession>
<evidence type="ECO:0000256" key="5">
    <source>
        <dbReference type="ARBA" id="ARBA00022989"/>
    </source>
</evidence>
<keyword evidence="3" id="KW-1003">Cell membrane</keyword>
<dbReference type="Proteomes" id="UP001597131">
    <property type="component" value="Unassembled WGS sequence"/>
</dbReference>
<comment type="caution">
    <text evidence="9">The sequence shown here is derived from an EMBL/GenBank/DDBJ whole genome shotgun (WGS) entry which is preliminary data.</text>
</comment>
<evidence type="ECO:0000256" key="2">
    <source>
        <dbReference type="ARBA" id="ARBA00009298"/>
    </source>
</evidence>
<evidence type="ECO:0000256" key="3">
    <source>
        <dbReference type="ARBA" id="ARBA00022475"/>
    </source>
</evidence>
<comment type="subcellular location">
    <subcellularLocation>
        <location evidence="1">Cell membrane</location>
        <topology evidence="1">Multi-pass membrane protein</topology>
    </subcellularLocation>
</comment>
<keyword evidence="4 7" id="KW-0812">Transmembrane</keyword>
<dbReference type="PANTHER" id="PTHR33778">
    <property type="entry name" value="PROTEIN MGTC"/>
    <property type="match status" value="1"/>
</dbReference>
<evidence type="ECO:0000256" key="7">
    <source>
        <dbReference type="SAM" id="Phobius"/>
    </source>
</evidence>
<feature type="domain" description="MgtC/SapB/SrpB/YhiD N-terminal" evidence="8">
    <location>
        <begin position="11"/>
        <end position="132"/>
    </location>
</feature>